<dbReference type="GO" id="GO:0030026">
    <property type="term" value="P:intracellular manganese ion homeostasis"/>
    <property type="evidence" value="ECO:0007669"/>
    <property type="project" value="InterPro"/>
</dbReference>
<reference evidence="7 8" key="1">
    <citation type="submission" date="2018-11" db="EMBL/GenBank/DDBJ databases">
        <title>Sequencing the genomes of 1000 actinobacteria strains.</title>
        <authorList>
            <person name="Klenk H.-P."/>
        </authorList>
    </citation>
    <scope>NUCLEOTIDE SEQUENCE [LARGE SCALE GENOMIC DNA]</scope>
    <source>
        <strain evidence="7 8">DSM 12652</strain>
    </source>
</reference>
<proteinExistence type="predicted"/>
<dbReference type="AlphaFoldDB" id="A0A3N2CZ44"/>
<dbReference type="RefSeq" id="WP_123392465.1">
    <property type="nucleotide sequence ID" value="NZ_RKHO01000001.1"/>
</dbReference>
<feature type="transmembrane region" description="Helical" evidence="6">
    <location>
        <begin position="73"/>
        <end position="94"/>
    </location>
</feature>
<evidence type="ECO:0000256" key="4">
    <source>
        <dbReference type="ARBA" id="ARBA00023136"/>
    </source>
</evidence>
<feature type="compositionally biased region" description="Basic and acidic residues" evidence="5">
    <location>
        <begin position="8"/>
        <end position="35"/>
    </location>
</feature>
<accession>A0A3N2CZ44</accession>
<feature type="transmembrane region" description="Helical" evidence="6">
    <location>
        <begin position="173"/>
        <end position="195"/>
    </location>
</feature>
<evidence type="ECO:0000256" key="5">
    <source>
        <dbReference type="SAM" id="MobiDB-lite"/>
    </source>
</evidence>
<dbReference type="OrthoDB" id="188924at2"/>
<feature type="transmembrane region" description="Helical" evidence="6">
    <location>
        <begin position="230"/>
        <end position="252"/>
    </location>
</feature>
<dbReference type="Proteomes" id="UP000281738">
    <property type="component" value="Unassembled WGS sequence"/>
</dbReference>
<evidence type="ECO:0000256" key="2">
    <source>
        <dbReference type="ARBA" id="ARBA00022692"/>
    </source>
</evidence>
<organism evidence="7 8">
    <name type="scientific">Nocardioides aurantiacus</name>
    <dbReference type="NCBI Taxonomy" id="86796"/>
    <lineage>
        <taxon>Bacteria</taxon>
        <taxon>Bacillati</taxon>
        <taxon>Actinomycetota</taxon>
        <taxon>Actinomycetes</taxon>
        <taxon>Propionibacteriales</taxon>
        <taxon>Nocardioidaceae</taxon>
        <taxon>Nocardioides</taxon>
    </lineage>
</organism>
<dbReference type="EMBL" id="RKHO01000001">
    <property type="protein sequence ID" value="ROR92799.1"/>
    <property type="molecule type" value="Genomic_DNA"/>
</dbReference>
<feature type="transmembrane region" description="Helical" evidence="6">
    <location>
        <begin position="44"/>
        <end position="67"/>
    </location>
</feature>
<keyword evidence="4 6" id="KW-0472">Membrane</keyword>
<keyword evidence="2 6" id="KW-0812">Transmembrane</keyword>
<feature type="region of interest" description="Disordered" evidence="5">
    <location>
        <begin position="1"/>
        <end position="35"/>
    </location>
</feature>
<evidence type="ECO:0000256" key="6">
    <source>
        <dbReference type="SAM" id="Phobius"/>
    </source>
</evidence>
<evidence type="ECO:0000313" key="8">
    <source>
        <dbReference type="Proteomes" id="UP000281738"/>
    </source>
</evidence>
<name>A0A3N2CZ44_9ACTN</name>
<gene>
    <name evidence="7" type="ORF">EDD33_3699</name>
</gene>
<evidence type="ECO:0000313" key="7">
    <source>
        <dbReference type="EMBL" id="ROR92799.1"/>
    </source>
</evidence>
<dbReference type="GO" id="GO:0012505">
    <property type="term" value="C:endomembrane system"/>
    <property type="evidence" value="ECO:0007669"/>
    <property type="project" value="UniProtKB-SubCell"/>
</dbReference>
<dbReference type="InterPro" id="IPR008217">
    <property type="entry name" value="Ccc1_fam"/>
</dbReference>
<dbReference type="PANTHER" id="PTHR31851">
    <property type="entry name" value="FE(2+)/MN(2+) TRANSPORTER PCL1"/>
    <property type="match status" value="1"/>
</dbReference>
<evidence type="ECO:0000256" key="1">
    <source>
        <dbReference type="ARBA" id="ARBA00004127"/>
    </source>
</evidence>
<keyword evidence="3 6" id="KW-1133">Transmembrane helix</keyword>
<feature type="transmembrane region" description="Helical" evidence="6">
    <location>
        <begin position="201"/>
        <end position="218"/>
    </location>
</feature>
<dbReference type="CDD" id="cd02432">
    <property type="entry name" value="Nodulin-21_like_1"/>
    <property type="match status" value="1"/>
</dbReference>
<sequence length="257" mass="26443">MSTPSPTRAEDAPEPRPGDSPEPGQHAHEPHDDSVSGRLNALRAAVLGANDGIVSVAGLVMGVAGATTDRNTIFVAGIAGLVAGALSMAVGEYVSVSTQRDTEKALVAKETRELREEPEEELAELIDLYRQKGLDDDLAREVAVQLTAKDALRAHLDVELGIDPDDLTSPWQAALASMVSFTVGALLPLLTILVFGPSLRAVVTVVAVTLALGLTGLLSARAGDAPVRPAVTRVVGGGLLAMAVTYAIGSVIGTGMA</sequence>
<dbReference type="GO" id="GO:0005384">
    <property type="term" value="F:manganese ion transmembrane transporter activity"/>
    <property type="evidence" value="ECO:0007669"/>
    <property type="project" value="InterPro"/>
</dbReference>
<protein>
    <submittedName>
        <fullName evidence="7">VIT1/CCC1 family predicted Fe2+/Mn2+ transporter</fullName>
    </submittedName>
</protein>
<keyword evidence="8" id="KW-1185">Reference proteome</keyword>
<evidence type="ECO:0000256" key="3">
    <source>
        <dbReference type="ARBA" id="ARBA00022989"/>
    </source>
</evidence>
<comment type="caution">
    <text evidence="7">The sequence shown here is derived from an EMBL/GenBank/DDBJ whole genome shotgun (WGS) entry which is preliminary data.</text>
</comment>
<dbReference type="Pfam" id="PF01988">
    <property type="entry name" value="VIT1"/>
    <property type="match status" value="1"/>
</dbReference>
<comment type="subcellular location">
    <subcellularLocation>
        <location evidence="1">Endomembrane system</location>
        <topology evidence="1">Multi-pass membrane protein</topology>
    </subcellularLocation>
</comment>